<protein>
    <submittedName>
        <fullName evidence="2">Uncharacterized protein</fullName>
    </submittedName>
</protein>
<organism evidence="2 3">
    <name type="scientific">Desulfuribacillus alkaliarsenatis</name>
    <dbReference type="NCBI Taxonomy" id="766136"/>
    <lineage>
        <taxon>Bacteria</taxon>
        <taxon>Bacillati</taxon>
        <taxon>Bacillota</taxon>
        <taxon>Desulfuribacillia</taxon>
        <taxon>Desulfuribacillales</taxon>
        <taxon>Desulfuribacillaceae</taxon>
        <taxon>Desulfuribacillus</taxon>
    </lineage>
</organism>
<dbReference type="Proteomes" id="UP000094296">
    <property type="component" value="Unassembled WGS sequence"/>
</dbReference>
<name>A0A1E5G1M2_9FIRM</name>
<dbReference type="STRING" id="766136.BHF68_07030"/>
<comment type="caution">
    <text evidence="2">The sequence shown here is derived from an EMBL/GenBank/DDBJ whole genome shotgun (WGS) entry which is preliminary data.</text>
</comment>
<keyword evidence="1" id="KW-1133">Transmembrane helix</keyword>
<dbReference type="RefSeq" id="WP_069643391.1">
    <property type="nucleotide sequence ID" value="NZ_MIJE01000030.1"/>
</dbReference>
<keyword evidence="1" id="KW-0472">Membrane</keyword>
<dbReference type="EMBL" id="MIJE01000030">
    <property type="protein sequence ID" value="OEF96808.1"/>
    <property type="molecule type" value="Genomic_DNA"/>
</dbReference>
<reference evidence="2 3" key="1">
    <citation type="submission" date="2016-09" db="EMBL/GenBank/DDBJ databases">
        <title>Draft genome sequence for the type strain of Desulfuribacillus alkaliarsenatis AHT28, an obligately anaerobic, sulfidogenic bacterium isolated from Russian soda lake sediments.</title>
        <authorList>
            <person name="Abin C.A."/>
            <person name="Hollibaugh J.T."/>
        </authorList>
    </citation>
    <scope>NUCLEOTIDE SEQUENCE [LARGE SCALE GENOMIC DNA]</scope>
    <source>
        <strain evidence="2 3">AHT28</strain>
    </source>
</reference>
<sequence>MIRNHSLYVLFAVAAFIFYHFVVFPLFLDYGLYGVLLTVALLGVLAWMLPKEYRLSFGVVFIGYLLLVRGMMRMEYKPVLEQIIAFIALTLLFIVASKILASKVRVTQVLTLCIVGGLLTSMWSQQELFFAKKFQVIYESPKLYSDTNIDYFPLQLADVTGDGTKEIITQGVADPQVSIPGLYPMQMELSRYMVFSYEQNGAGNPSFMEIGTSPDIEQALWNYMVRDYVGFPYYTMEWSTGSDFIHRYKDARYDLLDQGFLQMDFFHKLLEELSVETVDNMGITPSFFTLWDRRSAAVLQPIGGNVDISSGTVDNLTSTIGTEPKRNFFTDMLQSLDIVGSPDNGIYELLVPRFDRLHLIQHMLPFGRTPFAALGVSMENIEEQKVNWAQVSQDTQGYDPFIEQLMEEGVAILGYANLTGGADTELVTYRDGLEVYQKQTGQWQLVATLRPDMLRQVADGEFIFADVTGNGVDEVLLSATPSQVLRLVPSSPTGTDTSNGANTSYTWKQLWVAQDDVFRFETVTATGEIIALSQSYYRNENRRFLTGYRLESIGNGSQSQYVMKPQWRTNNTVINVRVGDITGDGNDEYVASYFREHRFVVLQEHGLPVQQGAWLLTLLGFVVAGWHRVRYEQSHNSPSTESTNIINKNYITTKNVFLGVLLVTTFAVSLYGVLDNRHVSAVPSATMLGVATDDILYPASTQGSDAIANQNNDTDGKTVFSEDEWRDYWQTAVNYSNDNGERFWYSGWVVSKIQKRRTTSMYDGIIIQDEGISVNARMLGNPFRYYESGDYMYLHEDNMWKRLVNEAGFPVDWKGRYGLVLPERMDFNEPFKDLLKLVDLNDGDNNLTDLSYTYRKQPTIVGEERILGELSDKITFTLDVTSANGMEGTTMEWTVWVGKDEPYIYQYEVESLMPVPDAGMMQQTTFFRFWNFNDEGIQMTNPLAIEKQIVDRELRQIENIEHALYDEEARSKLTEREILLLELRLAILQDNVANSIVNEQ</sequence>
<proteinExistence type="predicted"/>
<evidence type="ECO:0000313" key="2">
    <source>
        <dbReference type="EMBL" id="OEF96808.1"/>
    </source>
</evidence>
<feature type="transmembrane region" description="Helical" evidence="1">
    <location>
        <begin position="6"/>
        <end position="23"/>
    </location>
</feature>
<dbReference type="OrthoDB" id="2462953at2"/>
<dbReference type="AlphaFoldDB" id="A0A1E5G1M2"/>
<keyword evidence="3" id="KW-1185">Reference proteome</keyword>
<feature type="transmembrane region" description="Helical" evidence="1">
    <location>
        <begin position="79"/>
        <end position="100"/>
    </location>
</feature>
<accession>A0A1E5G1M2</accession>
<feature type="transmembrane region" description="Helical" evidence="1">
    <location>
        <begin position="30"/>
        <end position="49"/>
    </location>
</feature>
<gene>
    <name evidence="2" type="ORF">BHF68_07030</name>
</gene>
<evidence type="ECO:0000313" key="3">
    <source>
        <dbReference type="Proteomes" id="UP000094296"/>
    </source>
</evidence>
<feature type="transmembrane region" description="Helical" evidence="1">
    <location>
        <begin position="106"/>
        <end position="124"/>
    </location>
</feature>
<feature type="transmembrane region" description="Helical" evidence="1">
    <location>
        <begin position="55"/>
        <end position="72"/>
    </location>
</feature>
<evidence type="ECO:0000256" key="1">
    <source>
        <dbReference type="SAM" id="Phobius"/>
    </source>
</evidence>
<keyword evidence="1" id="KW-0812">Transmembrane</keyword>